<feature type="chain" id="PRO_5014839915" description="CopC domain-containing protein" evidence="7">
    <location>
        <begin position="23"/>
        <end position="120"/>
    </location>
</feature>
<evidence type="ECO:0000256" key="6">
    <source>
        <dbReference type="ARBA" id="ARBA00023008"/>
    </source>
</evidence>
<evidence type="ECO:0000256" key="5">
    <source>
        <dbReference type="ARBA" id="ARBA00022764"/>
    </source>
</evidence>
<reference evidence="10" key="1">
    <citation type="submission" date="2017-12" db="EMBL/GenBank/DDBJ databases">
        <title>Draft genome sequence of Telmatospirillum siberiense 26-4b1T, an acidotolerant peatland alphaproteobacterium potentially involved in sulfur cycling.</title>
        <authorList>
            <person name="Hausmann B."/>
            <person name="Pjevac P."/>
            <person name="Schreck K."/>
            <person name="Herbold C.W."/>
            <person name="Daims H."/>
            <person name="Wagner M."/>
            <person name="Pester M."/>
            <person name="Loy A."/>
        </authorList>
    </citation>
    <scope>NUCLEOTIDE SEQUENCE [LARGE SCALE GENOMIC DNA]</scope>
    <source>
        <strain evidence="10">26-4b1</strain>
    </source>
</reference>
<dbReference type="Pfam" id="PF04234">
    <property type="entry name" value="CopC"/>
    <property type="match status" value="1"/>
</dbReference>
<dbReference type="GO" id="GO:0046688">
    <property type="term" value="P:response to copper ion"/>
    <property type="evidence" value="ECO:0007669"/>
    <property type="project" value="InterPro"/>
</dbReference>
<comment type="subcellular location">
    <subcellularLocation>
        <location evidence="1">Periplasm</location>
    </subcellularLocation>
</comment>
<proteinExistence type="inferred from homology"/>
<evidence type="ECO:0000256" key="2">
    <source>
        <dbReference type="ARBA" id="ARBA00010509"/>
    </source>
</evidence>
<dbReference type="InterPro" id="IPR047685">
    <property type="entry name" value="CopC-like"/>
</dbReference>
<evidence type="ECO:0000256" key="1">
    <source>
        <dbReference type="ARBA" id="ARBA00004418"/>
    </source>
</evidence>
<dbReference type="NCBIfam" id="NF033814">
    <property type="entry name" value="copper_CopC"/>
    <property type="match status" value="1"/>
</dbReference>
<dbReference type="GO" id="GO:0042597">
    <property type="term" value="C:periplasmic space"/>
    <property type="evidence" value="ECO:0007669"/>
    <property type="project" value="UniProtKB-SubCell"/>
</dbReference>
<evidence type="ECO:0000256" key="3">
    <source>
        <dbReference type="ARBA" id="ARBA00022723"/>
    </source>
</evidence>
<dbReference type="InterPro" id="IPR032694">
    <property type="entry name" value="CopC/D"/>
</dbReference>
<dbReference type="InterPro" id="IPR014755">
    <property type="entry name" value="Cu-Rt/internalin_Ig-like"/>
</dbReference>
<dbReference type="Proteomes" id="UP000233293">
    <property type="component" value="Unassembled WGS sequence"/>
</dbReference>
<evidence type="ECO:0000256" key="4">
    <source>
        <dbReference type="ARBA" id="ARBA00022729"/>
    </source>
</evidence>
<evidence type="ECO:0000256" key="7">
    <source>
        <dbReference type="SAM" id="SignalP"/>
    </source>
</evidence>
<dbReference type="SUPFAM" id="SSF81296">
    <property type="entry name" value="E set domains"/>
    <property type="match status" value="1"/>
</dbReference>
<dbReference type="GO" id="GO:0005886">
    <property type="term" value="C:plasma membrane"/>
    <property type="evidence" value="ECO:0007669"/>
    <property type="project" value="TreeGrafter"/>
</dbReference>
<feature type="domain" description="CopC" evidence="8">
    <location>
        <begin position="23"/>
        <end position="118"/>
    </location>
</feature>
<keyword evidence="10" id="KW-1185">Reference proteome</keyword>
<dbReference type="GO" id="GO:0006825">
    <property type="term" value="P:copper ion transport"/>
    <property type="evidence" value="ECO:0007669"/>
    <property type="project" value="InterPro"/>
</dbReference>
<dbReference type="AlphaFoldDB" id="A0A2N3PRY5"/>
<keyword evidence="4 7" id="KW-0732">Signal</keyword>
<keyword evidence="5" id="KW-0574">Periplasm</keyword>
<evidence type="ECO:0000313" key="10">
    <source>
        <dbReference type="Proteomes" id="UP000233293"/>
    </source>
</evidence>
<dbReference type="RefSeq" id="WP_101252052.1">
    <property type="nucleotide sequence ID" value="NZ_PIUM01000023.1"/>
</dbReference>
<comment type="similarity">
    <text evidence="2">Belongs to the CopC family.</text>
</comment>
<dbReference type="InterPro" id="IPR007348">
    <property type="entry name" value="CopC_dom"/>
</dbReference>
<dbReference type="GO" id="GO:0005507">
    <property type="term" value="F:copper ion binding"/>
    <property type="evidence" value="ECO:0007669"/>
    <property type="project" value="InterPro"/>
</dbReference>
<feature type="signal peptide" evidence="7">
    <location>
        <begin position="1"/>
        <end position="22"/>
    </location>
</feature>
<protein>
    <recommendedName>
        <fullName evidence="8">CopC domain-containing protein</fullName>
    </recommendedName>
</protein>
<gene>
    <name evidence="9" type="ORF">CWS72_18180</name>
</gene>
<accession>A0A2N3PRY5</accession>
<comment type="caution">
    <text evidence="9">The sequence shown here is derived from an EMBL/GenBank/DDBJ whole genome shotgun (WGS) entry which is preliminary data.</text>
</comment>
<keyword evidence="6" id="KW-0186">Copper</keyword>
<name>A0A2N3PRY5_9PROT</name>
<evidence type="ECO:0000313" key="9">
    <source>
        <dbReference type="EMBL" id="PKU23154.1"/>
    </source>
</evidence>
<dbReference type="Gene3D" id="2.60.40.1220">
    <property type="match status" value="1"/>
</dbReference>
<dbReference type="EMBL" id="PIUM01000023">
    <property type="protein sequence ID" value="PKU23154.1"/>
    <property type="molecule type" value="Genomic_DNA"/>
</dbReference>
<sequence>MMKVLTVLAVLAGVFSASPAFAHAHLLQAEPAVGAEVASAAAVRLSFSEGVEGKFSSITVTDAAGRAVSSEPARADPQDGRVLGLLLPGPLAPGVYSVSWSVVSVDTHRSSGHFTFTVRP</sequence>
<dbReference type="OrthoDB" id="9796814at2"/>
<dbReference type="PANTHER" id="PTHR34820">
    <property type="entry name" value="INNER MEMBRANE PROTEIN YEBZ"/>
    <property type="match status" value="1"/>
</dbReference>
<dbReference type="InterPro" id="IPR014756">
    <property type="entry name" value="Ig_E-set"/>
</dbReference>
<organism evidence="9 10">
    <name type="scientific">Telmatospirillum siberiense</name>
    <dbReference type="NCBI Taxonomy" id="382514"/>
    <lineage>
        <taxon>Bacteria</taxon>
        <taxon>Pseudomonadati</taxon>
        <taxon>Pseudomonadota</taxon>
        <taxon>Alphaproteobacteria</taxon>
        <taxon>Rhodospirillales</taxon>
        <taxon>Rhodospirillaceae</taxon>
        <taxon>Telmatospirillum</taxon>
    </lineage>
</organism>
<evidence type="ECO:0000259" key="8">
    <source>
        <dbReference type="Pfam" id="PF04234"/>
    </source>
</evidence>
<dbReference type="PANTHER" id="PTHR34820:SF4">
    <property type="entry name" value="INNER MEMBRANE PROTEIN YEBZ"/>
    <property type="match status" value="1"/>
</dbReference>
<keyword evidence="3" id="KW-0479">Metal-binding</keyword>